<reference evidence="2 3" key="1">
    <citation type="submission" date="2023-02" db="EMBL/GenBank/DDBJ databases">
        <title>Gemone sequence of Telluria chitinolytica ACM 3522T.</title>
        <authorList>
            <person name="Frediansyah A."/>
            <person name="Miess H."/>
            <person name="Gross H."/>
        </authorList>
    </citation>
    <scope>NUCLEOTIDE SEQUENCE [LARGE SCALE GENOMIC DNA]</scope>
    <source>
        <strain evidence="2 3">ACM 3522</strain>
    </source>
</reference>
<sequence length="114" mass="11629">MSSRLLAAPPPFAWGIVATAAFCGAGAATPLLGVLSCAAVAALGGYRRDACTAAFWAGLLVGLAITFAIAVLTTDLYSAMLGAVLLGLAMHATGMASYTLASWAWCWRYRRAGG</sequence>
<keyword evidence="1" id="KW-1133">Transmembrane helix</keyword>
<keyword evidence="3" id="KW-1185">Reference proteome</keyword>
<keyword evidence="1" id="KW-0472">Membrane</keyword>
<proteinExistence type="predicted"/>
<evidence type="ECO:0000256" key="1">
    <source>
        <dbReference type="SAM" id="Phobius"/>
    </source>
</evidence>
<feature type="transmembrane region" description="Helical" evidence="1">
    <location>
        <begin position="12"/>
        <end position="41"/>
    </location>
</feature>
<dbReference type="EMBL" id="CP119083">
    <property type="protein sequence ID" value="WEF33433.1"/>
    <property type="molecule type" value="Genomic_DNA"/>
</dbReference>
<dbReference type="RefSeq" id="WP_277416134.1">
    <property type="nucleotide sequence ID" value="NZ_CP119083.1"/>
</dbReference>
<evidence type="ECO:0000313" key="3">
    <source>
        <dbReference type="Proteomes" id="UP001216510"/>
    </source>
</evidence>
<feature type="transmembrane region" description="Helical" evidence="1">
    <location>
        <begin position="53"/>
        <end position="73"/>
    </location>
</feature>
<organism evidence="2 3">
    <name type="scientific">Pseudoduganella chitinolytica</name>
    <dbReference type="NCBI Taxonomy" id="34070"/>
    <lineage>
        <taxon>Bacteria</taxon>
        <taxon>Pseudomonadati</taxon>
        <taxon>Pseudomonadota</taxon>
        <taxon>Betaproteobacteria</taxon>
        <taxon>Burkholderiales</taxon>
        <taxon>Oxalobacteraceae</taxon>
        <taxon>Telluria group</taxon>
        <taxon>Pseudoduganella</taxon>
    </lineage>
</organism>
<feature type="transmembrane region" description="Helical" evidence="1">
    <location>
        <begin position="79"/>
        <end position="101"/>
    </location>
</feature>
<protein>
    <submittedName>
        <fullName evidence="2">Uncharacterized protein</fullName>
    </submittedName>
</protein>
<accession>A0ABY8BEL1</accession>
<dbReference type="Proteomes" id="UP001216510">
    <property type="component" value="Chromosome"/>
</dbReference>
<keyword evidence="1" id="KW-0812">Transmembrane</keyword>
<evidence type="ECO:0000313" key="2">
    <source>
        <dbReference type="EMBL" id="WEF33433.1"/>
    </source>
</evidence>
<name>A0ABY8BEL1_9BURK</name>
<gene>
    <name evidence="2" type="ORF">PX653_01170</name>
</gene>